<dbReference type="RefSeq" id="WP_015064943.1">
    <property type="nucleotide sequence ID" value="NC_019382.1"/>
</dbReference>
<protein>
    <submittedName>
        <fullName evidence="3">Putative exported protein</fullName>
    </submittedName>
</protein>
<dbReference type="HOGENOM" id="CLU_045683_0_0_4"/>
<dbReference type="CDD" id="cd07012">
    <property type="entry name" value="PBP2_Bug_TTT"/>
    <property type="match status" value="1"/>
</dbReference>
<organism evidence="3 4">
    <name type="scientific">Bordetella bronchiseptica 253</name>
    <dbReference type="NCBI Taxonomy" id="568707"/>
    <lineage>
        <taxon>Bacteria</taxon>
        <taxon>Pseudomonadati</taxon>
        <taxon>Pseudomonadota</taxon>
        <taxon>Betaproteobacteria</taxon>
        <taxon>Burkholderiales</taxon>
        <taxon>Alcaligenaceae</taxon>
        <taxon>Bordetella</taxon>
    </lineage>
</organism>
<dbReference type="InterPro" id="IPR005064">
    <property type="entry name" value="BUG"/>
</dbReference>
<comment type="similarity">
    <text evidence="1">Belongs to the UPF0065 (bug) family.</text>
</comment>
<dbReference type="Gene3D" id="3.40.190.10">
    <property type="entry name" value="Periplasmic binding protein-like II"/>
    <property type="match status" value="1"/>
</dbReference>
<dbReference type="EMBL" id="HE965806">
    <property type="protein sequence ID" value="CCJ56019.1"/>
    <property type="molecule type" value="Genomic_DNA"/>
</dbReference>
<evidence type="ECO:0000256" key="1">
    <source>
        <dbReference type="ARBA" id="ARBA00006987"/>
    </source>
</evidence>
<feature type="signal peptide" evidence="2">
    <location>
        <begin position="1"/>
        <end position="28"/>
    </location>
</feature>
<feature type="chain" id="PRO_5002190103" evidence="2">
    <location>
        <begin position="29"/>
        <end position="330"/>
    </location>
</feature>
<dbReference type="PANTHER" id="PTHR42928">
    <property type="entry name" value="TRICARBOXYLATE-BINDING PROTEIN"/>
    <property type="match status" value="1"/>
</dbReference>
<accession>A0A0C6PCA8</accession>
<gene>
    <name evidence="3" type="ORF">BN112_4105</name>
</gene>
<dbReference type="OrthoDB" id="8651822at2"/>
<sequence length="330" mass="34343">MRSISLHLRRALAVLGLAGIAAAAPLHAAETWPDRPVRLIVPYPAGGGVDFAARLIASDLSKQTGQNFIVENRTGAAGTIGAQAVVQSTADGNTVLFASPAEVLVSRIAGQKTSYDAGKDLQPVTLAGETPLAVVVNPAVPARTLAELVALARKDPSAISYGTPGTGSTMQFAGEALNLAAGIKMLHVPYRGAAPAIADLLGNQIPVAIVGVPPLVAHHKSGKLRILAVTGSQRIAALPDVPTVAEELGVADYRYTNWFGVYVPGNTPAAVGDRLAALIHASVHRDAIKAQLAEQGVEPIGNTTREFVRFLAGEKARYETVQRKSGIQMD</sequence>
<dbReference type="Gene3D" id="3.40.190.150">
    <property type="entry name" value="Bordetella uptake gene, domain 1"/>
    <property type="match status" value="1"/>
</dbReference>
<evidence type="ECO:0000256" key="2">
    <source>
        <dbReference type="SAM" id="SignalP"/>
    </source>
</evidence>
<keyword evidence="2" id="KW-0732">Signal</keyword>
<evidence type="ECO:0000313" key="4">
    <source>
        <dbReference type="Proteomes" id="UP000007564"/>
    </source>
</evidence>
<dbReference type="Pfam" id="PF03401">
    <property type="entry name" value="TctC"/>
    <property type="match status" value="1"/>
</dbReference>
<dbReference type="Proteomes" id="UP000007564">
    <property type="component" value="Chromosome"/>
</dbReference>
<dbReference type="KEGG" id="bbh:BN112_4105"/>
<evidence type="ECO:0000313" key="3">
    <source>
        <dbReference type="EMBL" id="CCJ56019.1"/>
    </source>
</evidence>
<dbReference type="InterPro" id="IPR042100">
    <property type="entry name" value="Bug_dom1"/>
</dbReference>
<dbReference type="SUPFAM" id="SSF53850">
    <property type="entry name" value="Periplasmic binding protein-like II"/>
    <property type="match status" value="1"/>
</dbReference>
<proteinExistence type="inferred from homology"/>
<reference evidence="3 4" key="1">
    <citation type="journal article" date="2012" name="BMC Genomics">
        <title>Comparative genomics of the classical Bordetella subspecies: the evolution and exchange of virulence-associated diversity amongst closely related pathogens.</title>
        <authorList>
            <person name="Park J."/>
            <person name="Zhang Y."/>
            <person name="Buboltz A.M."/>
            <person name="Zhang X."/>
            <person name="Schuster S.C."/>
            <person name="Ahuja U."/>
            <person name="Liu M."/>
            <person name="Miller J.F."/>
            <person name="Sebaihia M."/>
            <person name="Bentley S.D."/>
            <person name="Parkhill J."/>
            <person name="Harvill E.T."/>
        </authorList>
    </citation>
    <scope>NUCLEOTIDE SEQUENCE [LARGE SCALE GENOMIC DNA]</scope>
    <source>
        <strain evidence="3 4">253</strain>
    </source>
</reference>
<dbReference type="PANTHER" id="PTHR42928:SF5">
    <property type="entry name" value="BLR1237 PROTEIN"/>
    <property type="match status" value="1"/>
</dbReference>
<dbReference type="PIRSF" id="PIRSF017082">
    <property type="entry name" value="YflP"/>
    <property type="match status" value="1"/>
</dbReference>
<dbReference type="AlphaFoldDB" id="A0A0C6PCA8"/>
<name>A0A0C6PCA8_BORBO</name>